<evidence type="ECO:0000313" key="1">
    <source>
        <dbReference type="EMBL" id="GHA69821.1"/>
    </source>
</evidence>
<protein>
    <submittedName>
        <fullName evidence="1">Esterase</fullName>
    </submittedName>
</protein>
<dbReference type="InterPro" id="IPR008886">
    <property type="entry name" value="UPF0227/Esterase_YqiA"/>
</dbReference>
<organism evidence="1 2">
    <name type="scientific">Formosimonas limnophila</name>
    <dbReference type="NCBI Taxonomy" id="1384487"/>
    <lineage>
        <taxon>Bacteria</taxon>
        <taxon>Pseudomonadati</taxon>
        <taxon>Pseudomonadota</taxon>
        <taxon>Betaproteobacteria</taxon>
        <taxon>Burkholderiales</taxon>
        <taxon>Burkholderiaceae</taxon>
        <taxon>Formosimonas</taxon>
    </lineage>
</organism>
<dbReference type="Pfam" id="PF05728">
    <property type="entry name" value="UPF0227"/>
    <property type="match status" value="1"/>
</dbReference>
<keyword evidence="2" id="KW-1185">Reference proteome</keyword>
<dbReference type="SUPFAM" id="SSF53474">
    <property type="entry name" value="alpha/beta-Hydrolases"/>
    <property type="match status" value="1"/>
</dbReference>
<dbReference type="AlphaFoldDB" id="A0A8J3CGE8"/>
<dbReference type="PANTHER" id="PTHR35602:SF3">
    <property type="entry name" value="ESTERASE YQIA"/>
    <property type="match status" value="1"/>
</dbReference>
<evidence type="ECO:0000313" key="2">
    <source>
        <dbReference type="Proteomes" id="UP000614287"/>
    </source>
</evidence>
<dbReference type="RefSeq" id="WP_189492001.1">
    <property type="nucleotide sequence ID" value="NZ_BMZG01000004.1"/>
</dbReference>
<dbReference type="PANTHER" id="PTHR35602">
    <property type="entry name" value="ESTERASE YQIA-RELATED"/>
    <property type="match status" value="1"/>
</dbReference>
<reference evidence="1" key="1">
    <citation type="journal article" date="2014" name="Int. J. Syst. Evol. Microbiol.">
        <title>Complete genome sequence of Corynebacterium casei LMG S-19264T (=DSM 44701T), isolated from a smear-ripened cheese.</title>
        <authorList>
            <consortium name="US DOE Joint Genome Institute (JGI-PGF)"/>
            <person name="Walter F."/>
            <person name="Albersmeier A."/>
            <person name="Kalinowski J."/>
            <person name="Ruckert C."/>
        </authorList>
    </citation>
    <scope>NUCLEOTIDE SEQUENCE</scope>
    <source>
        <strain evidence="1">KCTC 32501</strain>
    </source>
</reference>
<dbReference type="InterPro" id="IPR029058">
    <property type="entry name" value="AB_hydrolase_fold"/>
</dbReference>
<name>A0A8J3CGE8_9BURK</name>
<sequence>MKLLYLHGFRSTPKSPKAVAIADYCKTHGLSAPVMPQLPISPKDSIKLCEKLIKEHAIDTVCGSSLGGFYAIHLAEKYHFRCATINPALTPWNELKQASLQTRYNVEEITPSDAIRYLAELKHYETEEVTDLSRYLLLVAMGDEVLNPWQMRAFFKGAQQIIVEGGDHALNDFGGQLHDLMTFLSS</sequence>
<accession>A0A8J3CGE8</accession>
<reference evidence="1" key="2">
    <citation type="submission" date="2020-09" db="EMBL/GenBank/DDBJ databases">
        <authorList>
            <person name="Sun Q."/>
            <person name="Kim S."/>
        </authorList>
    </citation>
    <scope>NUCLEOTIDE SEQUENCE</scope>
    <source>
        <strain evidence="1">KCTC 32501</strain>
    </source>
</reference>
<dbReference type="Proteomes" id="UP000614287">
    <property type="component" value="Unassembled WGS sequence"/>
</dbReference>
<comment type="caution">
    <text evidence="1">The sequence shown here is derived from an EMBL/GenBank/DDBJ whole genome shotgun (WGS) entry which is preliminary data.</text>
</comment>
<proteinExistence type="predicted"/>
<dbReference type="EMBL" id="BMZG01000004">
    <property type="protein sequence ID" value="GHA69821.1"/>
    <property type="molecule type" value="Genomic_DNA"/>
</dbReference>
<dbReference type="Gene3D" id="3.40.50.1820">
    <property type="entry name" value="alpha/beta hydrolase"/>
    <property type="match status" value="1"/>
</dbReference>
<gene>
    <name evidence="1" type="ORF">GCM10009007_08040</name>
</gene>